<dbReference type="Pfam" id="PF13417">
    <property type="entry name" value="GST_N_3"/>
    <property type="match status" value="1"/>
</dbReference>
<evidence type="ECO:0000259" key="1">
    <source>
        <dbReference type="PROSITE" id="PS50404"/>
    </source>
</evidence>
<evidence type="ECO:0000313" key="2">
    <source>
        <dbReference type="EMBL" id="SHH21917.1"/>
    </source>
</evidence>
<evidence type="ECO:0000313" key="3">
    <source>
        <dbReference type="Proteomes" id="UP000199758"/>
    </source>
</evidence>
<dbReference type="InterPro" id="IPR004045">
    <property type="entry name" value="Glutathione_S-Trfase_N"/>
</dbReference>
<name>A0A1M5R6D0_9GAMM</name>
<keyword evidence="3" id="KW-1185">Reference proteome</keyword>
<proteinExistence type="predicted"/>
<dbReference type="GO" id="GO:0005737">
    <property type="term" value="C:cytoplasm"/>
    <property type="evidence" value="ECO:0007669"/>
    <property type="project" value="TreeGrafter"/>
</dbReference>
<feature type="domain" description="GST N-terminal" evidence="1">
    <location>
        <begin position="19"/>
        <end position="98"/>
    </location>
</feature>
<sequence>MSLRAKSKYVQPHKPAPNAGMTLYCSAEAVTCLWVRLVLAEKDVEGARFEIQRPGRISEDLLLLNPTQTLPTLADRDLVIYPARVIAEYLDERYPHPPMMPAEPAQRARLRMALDRLELDFFPTLRLVETATPAAAKAARKRLIDLIVSSAPLFPNRGWFLGLDHSLVDSAWTALFWRAAELKLELPPSADPVRRYAQRVFMRAPFQRVVPPR</sequence>
<dbReference type="AlphaFoldDB" id="A0A1M5R6D0"/>
<dbReference type="InterPro" id="IPR036249">
    <property type="entry name" value="Thioredoxin-like_sf"/>
</dbReference>
<dbReference type="SUPFAM" id="SSF52833">
    <property type="entry name" value="Thioredoxin-like"/>
    <property type="match status" value="1"/>
</dbReference>
<protein>
    <submittedName>
        <fullName evidence="2">RNA polymerase-associated protein</fullName>
    </submittedName>
</protein>
<dbReference type="Proteomes" id="UP000199758">
    <property type="component" value="Unassembled WGS sequence"/>
</dbReference>
<dbReference type="OrthoDB" id="9781431at2"/>
<accession>A0A1M5R6D0</accession>
<dbReference type="PANTHER" id="PTHR43968:SF6">
    <property type="entry name" value="GLUTATHIONE S-TRANSFERASE OMEGA"/>
    <property type="match status" value="1"/>
</dbReference>
<dbReference type="InterPro" id="IPR050983">
    <property type="entry name" value="GST_Omega/HSP26"/>
</dbReference>
<dbReference type="SUPFAM" id="SSF47616">
    <property type="entry name" value="GST C-terminal domain-like"/>
    <property type="match status" value="1"/>
</dbReference>
<dbReference type="Gene3D" id="3.40.30.10">
    <property type="entry name" value="Glutaredoxin"/>
    <property type="match status" value="1"/>
</dbReference>
<dbReference type="Gene3D" id="1.20.1050.10">
    <property type="match status" value="1"/>
</dbReference>
<dbReference type="PROSITE" id="PS50404">
    <property type="entry name" value="GST_NTER"/>
    <property type="match status" value="1"/>
</dbReference>
<reference evidence="2 3" key="1">
    <citation type="submission" date="2016-11" db="EMBL/GenBank/DDBJ databases">
        <authorList>
            <person name="Jaros S."/>
            <person name="Januszkiewicz K."/>
            <person name="Wedrychowicz H."/>
        </authorList>
    </citation>
    <scope>NUCLEOTIDE SEQUENCE [LARGE SCALE GENOMIC DNA]</scope>
    <source>
        <strain evidence="2 3">CGMCC 1.7049</strain>
    </source>
</reference>
<dbReference type="EMBL" id="FQWZ01000007">
    <property type="protein sequence ID" value="SHH21917.1"/>
    <property type="molecule type" value="Genomic_DNA"/>
</dbReference>
<dbReference type="InterPro" id="IPR036282">
    <property type="entry name" value="Glutathione-S-Trfase_C_sf"/>
</dbReference>
<dbReference type="STRING" id="490188.SAMN04488068_2928"/>
<dbReference type="PANTHER" id="PTHR43968">
    <property type="match status" value="1"/>
</dbReference>
<organism evidence="2 3">
    <name type="scientific">Hydrocarboniphaga daqingensis</name>
    <dbReference type="NCBI Taxonomy" id="490188"/>
    <lineage>
        <taxon>Bacteria</taxon>
        <taxon>Pseudomonadati</taxon>
        <taxon>Pseudomonadota</taxon>
        <taxon>Gammaproteobacteria</taxon>
        <taxon>Nevskiales</taxon>
        <taxon>Nevskiaceae</taxon>
        <taxon>Hydrocarboniphaga</taxon>
    </lineage>
</organism>
<gene>
    <name evidence="2" type="ORF">SAMN04488068_2928</name>
</gene>